<name>A0A8H5PRA9_9HYPO</name>
<proteinExistence type="predicted"/>
<dbReference type="Proteomes" id="UP000544095">
    <property type="component" value="Unassembled WGS sequence"/>
</dbReference>
<evidence type="ECO:0000313" key="2">
    <source>
        <dbReference type="Proteomes" id="UP000544095"/>
    </source>
</evidence>
<keyword evidence="2" id="KW-1185">Reference proteome</keyword>
<reference evidence="1 2" key="1">
    <citation type="submission" date="2020-05" db="EMBL/GenBank/DDBJ databases">
        <title>Identification and distribution of gene clusters putatively required for synthesis of sphingolipid metabolism inhibitors in phylogenetically diverse species of the filamentous fungus Fusarium.</title>
        <authorList>
            <person name="Kim H.-S."/>
            <person name="Busman M."/>
            <person name="Brown D.W."/>
            <person name="Divon H."/>
            <person name="Uhlig S."/>
            <person name="Proctor R.H."/>
        </authorList>
    </citation>
    <scope>NUCLEOTIDE SEQUENCE [LARGE SCALE GENOMIC DNA]</scope>
    <source>
        <strain evidence="1 2">NRRL 25211</strain>
    </source>
</reference>
<dbReference type="EMBL" id="JAAOAR010000070">
    <property type="protein sequence ID" value="KAF5601635.1"/>
    <property type="molecule type" value="Genomic_DNA"/>
</dbReference>
<sequence length="249" mass="28177">MVNHIGNSTAQFRDHIPEFQSKGDQERILKRPRDANMNMNRGTGVQLAYHGVDENFAKWGDGRSSLVEMEHYRHNKAELSCAVEPQVGTVKINITTELRTNTQRTVKTQVGSSDLQFACKIQWNATIELRAIETDTRLLVRVESKKPVVAVNIIKDIAKTYGTGEEAEQWKQWVQEGAKRWKKAPLKEGVEDHIENYGHLIGSMASNMEGVLNQQGRFIFPGGGTFDMKNPVFSREGYLQIGLTFREGE</sequence>
<protein>
    <submittedName>
        <fullName evidence="1">Uncharacterized protein</fullName>
    </submittedName>
</protein>
<accession>A0A8H5PRA9</accession>
<comment type="caution">
    <text evidence="1">The sequence shown here is derived from an EMBL/GenBank/DDBJ whole genome shotgun (WGS) entry which is preliminary data.</text>
</comment>
<gene>
    <name evidence="1" type="ORF">FPANT_1672</name>
</gene>
<dbReference type="AlphaFoldDB" id="A0A8H5PRA9"/>
<evidence type="ECO:0000313" key="1">
    <source>
        <dbReference type="EMBL" id="KAF5601635.1"/>
    </source>
</evidence>
<organism evidence="1 2">
    <name type="scientific">Fusarium pseudoanthophilum</name>
    <dbReference type="NCBI Taxonomy" id="48495"/>
    <lineage>
        <taxon>Eukaryota</taxon>
        <taxon>Fungi</taxon>
        <taxon>Dikarya</taxon>
        <taxon>Ascomycota</taxon>
        <taxon>Pezizomycotina</taxon>
        <taxon>Sordariomycetes</taxon>
        <taxon>Hypocreomycetidae</taxon>
        <taxon>Hypocreales</taxon>
        <taxon>Nectriaceae</taxon>
        <taxon>Fusarium</taxon>
        <taxon>Fusarium fujikuroi species complex</taxon>
    </lineage>
</organism>